<organism evidence="1">
    <name type="scientific">Arundo donax</name>
    <name type="common">Giant reed</name>
    <name type="synonym">Donax arundinaceus</name>
    <dbReference type="NCBI Taxonomy" id="35708"/>
    <lineage>
        <taxon>Eukaryota</taxon>
        <taxon>Viridiplantae</taxon>
        <taxon>Streptophyta</taxon>
        <taxon>Embryophyta</taxon>
        <taxon>Tracheophyta</taxon>
        <taxon>Spermatophyta</taxon>
        <taxon>Magnoliopsida</taxon>
        <taxon>Liliopsida</taxon>
        <taxon>Poales</taxon>
        <taxon>Poaceae</taxon>
        <taxon>PACMAD clade</taxon>
        <taxon>Arundinoideae</taxon>
        <taxon>Arundineae</taxon>
        <taxon>Arundo</taxon>
    </lineage>
</organism>
<sequence>MRTTSKGLLIWQALEMACGGTSVHSLICILRSVGEKGMDICWMCITCGLLTLFLNNSRSCELWYFLFTNC</sequence>
<name>A0A0A9C1A9_ARUDO</name>
<accession>A0A0A9C1A9</accession>
<reference evidence="1" key="1">
    <citation type="submission" date="2014-09" db="EMBL/GenBank/DDBJ databases">
        <authorList>
            <person name="Magalhaes I.L.F."/>
            <person name="Oliveira U."/>
            <person name="Santos F.R."/>
            <person name="Vidigal T.H.D.A."/>
            <person name="Brescovit A.D."/>
            <person name="Santos A.J."/>
        </authorList>
    </citation>
    <scope>NUCLEOTIDE SEQUENCE</scope>
    <source>
        <tissue evidence="1">Shoot tissue taken approximately 20 cm above the soil surface</tissue>
    </source>
</reference>
<dbReference type="AlphaFoldDB" id="A0A0A9C1A9"/>
<evidence type="ECO:0000313" key="1">
    <source>
        <dbReference type="EMBL" id="JAD65322.1"/>
    </source>
</evidence>
<reference evidence="1" key="2">
    <citation type="journal article" date="2015" name="Data Brief">
        <title>Shoot transcriptome of the giant reed, Arundo donax.</title>
        <authorList>
            <person name="Barrero R.A."/>
            <person name="Guerrero F.D."/>
            <person name="Moolhuijzen P."/>
            <person name="Goolsby J.A."/>
            <person name="Tidwell J."/>
            <person name="Bellgard S.E."/>
            <person name="Bellgard M.I."/>
        </authorList>
    </citation>
    <scope>NUCLEOTIDE SEQUENCE</scope>
    <source>
        <tissue evidence="1">Shoot tissue taken approximately 20 cm above the soil surface</tissue>
    </source>
</reference>
<proteinExistence type="predicted"/>
<protein>
    <submittedName>
        <fullName evidence="1">Uncharacterized protein</fullName>
    </submittedName>
</protein>
<dbReference type="EMBL" id="GBRH01232573">
    <property type="protein sequence ID" value="JAD65322.1"/>
    <property type="molecule type" value="Transcribed_RNA"/>
</dbReference>